<dbReference type="AlphaFoldDB" id="A0A0L8AMD0"/>
<keyword evidence="3" id="KW-0804">Transcription</keyword>
<dbReference type="PANTHER" id="PTHR30055:SF234">
    <property type="entry name" value="HTH-TYPE TRANSCRIPTIONAL REGULATOR BETI"/>
    <property type="match status" value="1"/>
</dbReference>
<dbReference type="SUPFAM" id="SSF46689">
    <property type="entry name" value="Homeodomain-like"/>
    <property type="match status" value="1"/>
</dbReference>
<dbReference type="GO" id="GO:0003700">
    <property type="term" value="F:DNA-binding transcription factor activity"/>
    <property type="evidence" value="ECO:0007669"/>
    <property type="project" value="TreeGrafter"/>
</dbReference>
<accession>A0A0L8AMD0</accession>
<dbReference type="InterPro" id="IPR009057">
    <property type="entry name" value="Homeodomain-like_sf"/>
</dbReference>
<keyword evidence="2 4" id="KW-0238">DNA-binding</keyword>
<organism evidence="6 7">
    <name type="scientific">Roseivirga seohaensis subsp. aquiponti</name>
    <dbReference type="NCBI Taxonomy" id="1566026"/>
    <lineage>
        <taxon>Bacteria</taxon>
        <taxon>Pseudomonadati</taxon>
        <taxon>Bacteroidota</taxon>
        <taxon>Cytophagia</taxon>
        <taxon>Cytophagales</taxon>
        <taxon>Roseivirgaceae</taxon>
        <taxon>Roseivirga</taxon>
    </lineage>
</organism>
<dbReference type="Proteomes" id="UP000036908">
    <property type="component" value="Unassembled WGS sequence"/>
</dbReference>
<dbReference type="PATRIC" id="fig|1566026.4.peg.3556"/>
<dbReference type="PROSITE" id="PS50977">
    <property type="entry name" value="HTH_TETR_2"/>
    <property type="match status" value="1"/>
</dbReference>
<feature type="domain" description="HTH tetR-type" evidence="5">
    <location>
        <begin position="46"/>
        <end position="106"/>
    </location>
</feature>
<evidence type="ECO:0000256" key="3">
    <source>
        <dbReference type="ARBA" id="ARBA00023163"/>
    </source>
</evidence>
<dbReference type="GO" id="GO:0000976">
    <property type="term" value="F:transcription cis-regulatory region binding"/>
    <property type="evidence" value="ECO:0007669"/>
    <property type="project" value="TreeGrafter"/>
</dbReference>
<dbReference type="InterPro" id="IPR036271">
    <property type="entry name" value="Tet_transcr_reg_TetR-rel_C_sf"/>
</dbReference>
<reference evidence="7" key="1">
    <citation type="submission" date="2014-11" db="EMBL/GenBank/DDBJ databases">
        <title>Genome sequencing of Roseivirga sp. D-25.</title>
        <authorList>
            <person name="Selvaratnam C."/>
            <person name="Thevarajoo S."/>
            <person name="Goh K.M."/>
            <person name="Eee R."/>
            <person name="Chan K.-G."/>
            <person name="Chong C.S."/>
        </authorList>
    </citation>
    <scope>NUCLEOTIDE SEQUENCE [LARGE SCALE GENOMIC DNA]</scope>
    <source>
        <strain evidence="7">D-25</strain>
    </source>
</reference>
<dbReference type="InterPro" id="IPR050109">
    <property type="entry name" value="HTH-type_TetR-like_transc_reg"/>
</dbReference>
<evidence type="ECO:0000259" key="5">
    <source>
        <dbReference type="PROSITE" id="PS50977"/>
    </source>
</evidence>
<dbReference type="PANTHER" id="PTHR30055">
    <property type="entry name" value="HTH-TYPE TRANSCRIPTIONAL REGULATOR RUTR"/>
    <property type="match status" value="1"/>
</dbReference>
<keyword evidence="7" id="KW-1185">Reference proteome</keyword>
<keyword evidence="1" id="KW-0805">Transcription regulation</keyword>
<protein>
    <recommendedName>
        <fullName evidence="5">HTH tetR-type domain-containing protein</fullName>
    </recommendedName>
</protein>
<evidence type="ECO:0000256" key="4">
    <source>
        <dbReference type="PROSITE-ProRule" id="PRU00335"/>
    </source>
</evidence>
<evidence type="ECO:0000256" key="2">
    <source>
        <dbReference type="ARBA" id="ARBA00023125"/>
    </source>
</evidence>
<dbReference type="EMBL" id="JSVA01000008">
    <property type="protein sequence ID" value="KOF03335.1"/>
    <property type="molecule type" value="Genomic_DNA"/>
</dbReference>
<comment type="caution">
    <text evidence="6">The sequence shown here is derived from an EMBL/GenBank/DDBJ whole genome shotgun (WGS) entry which is preliminary data.</text>
</comment>
<gene>
    <name evidence="6" type="ORF">OB69_08615</name>
</gene>
<dbReference type="SUPFAM" id="SSF48498">
    <property type="entry name" value="Tetracyclin repressor-like, C-terminal domain"/>
    <property type="match status" value="1"/>
</dbReference>
<sequence>MVWVFVSTCIFCGILKNDKQNLKNKRLNAEGNFGKPLSFHSFAIEMDVRENILEKATELYTQFGIRAVTMDDIAKELGISKKTIYQYYKDKSDLVNTITKYHLETETQRFCGLTEEGKNGVHELVLLSACLRDSIRDTKMNLLYELQKFYPKAWKMYEEFKGNVMKESIMSVIERGKKEGLFRPNIDAELIAIMRMEQVQTFLLGNLVPRDKYTLEEIQMQLFDHFMHGLFTIEGHQLFNQYTTNSKNNEEQN</sequence>
<dbReference type="Gene3D" id="1.10.357.10">
    <property type="entry name" value="Tetracycline Repressor, domain 2"/>
    <property type="match status" value="1"/>
</dbReference>
<dbReference type="InterPro" id="IPR001647">
    <property type="entry name" value="HTH_TetR"/>
</dbReference>
<evidence type="ECO:0000256" key="1">
    <source>
        <dbReference type="ARBA" id="ARBA00023015"/>
    </source>
</evidence>
<feature type="DNA-binding region" description="H-T-H motif" evidence="4">
    <location>
        <begin position="69"/>
        <end position="88"/>
    </location>
</feature>
<dbReference type="Pfam" id="PF00440">
    <property type="entry name" value="TetR_N"/>
    <property type="match status" value="1"/>
</dbReference>
<dbReference type="PRINTS" id="PR00455">
    <property type="entry name" value="HTHTETR"/>
</dbReference>
<name>A0A0L8AMD0_9BACT</name>
<dbReference type="Gene3D" id="1.10.10.60">
    <property type="entry name" value="Homeodomain-like"/>
    <property type="match status" value="1"/>
</dbReference>
<proteinExistence type="predicted"/>
<evidence type="ECO:0000313" key="7">
    <source>
        <dbReference type="Proteomes" id="UP000036908"/>
    </source>
</evidence>
<evidence type="ECO:0000313" key="6">
    <source>
        <dbReference type="EMBL" id="KOF03335.1"/>
    </source>
</evidence>